<reference evidence="1 2" key="1">
    <citation type="journal article" date="2015" name="Front. Microbiol.">
        <title>Genome sequence of the plant growth promoting endophytic yeast Rhodotorula graminis WP1.</title>
        <authorList>
            <person name="Firrincieli A."/>
            <person name="Otillar R."/>
            <person name="Salamov A."/>
            <person name="Schmutz J."/>
            <person name="Khan Z."/>
            <person name="Redman R.S."/>
            <person name="Fleck N.D."/>
            <person name="Lindquist E."/>
            <person name="Grigoriev I.V."/>
            <person name="Doty S.L."/>
        </authorList>
    </citation>
    <scope>NUCLEOTIDE SEQUENCE [LARGE SCALE GENOMIC DNA]</scope>
    <source>
        <strain evidence="1 2">WP1</strain>
    </source>
</reference>
<dbReference type="GeneID" id="28974731"/>
<evidence type="ECO:0000313" key="2">
    <source>
        <dbReference type="Proteomes" id="UP000053890"/>
    </source>
</evidence>
<accession>A0A194S3T8</accession>
<dbReference type="Proteomes" id="UP000053890">
    <property type="component" value="Unassembled WGS sequence"/>
</dbReference>
<sequence length="378" mass="41864">MPPSLLSLPDELLDLVVDQALGEFAPRLYKARQDTCRTLSLVNKRVGAIAQPKLVEVVHAFMFSQPGFRARLKLEQVPRRNRVRVLCLEGVGLNGSVDGFLSFAAVRDLRLTVFREVRLEDLGQLPELRALVLSNGSFSINKPLVAPKLERLAISSCAFNRLVDMQALTAKGCPSLRHLYADMLPKPRPLWTRDLVAQVDTLGVELYYDYSQRPSWTSIVGPGNGPEDEAFFDKALFDLYSSEVDNLPDSKRDVKHLRLHVSGTLIRVDSTPIAAQLAVLAGHLSTAYPALETLYLPLVLDTSRVMHQRKLVDAVEKLVAACARQHVEVVHEHGLDADVFGEDRAAPHFEARCRRIKAERAAAATTTSARLSGARAVH</sequence>
<proteinExistence type="predicted"/>
<protein>
    <submittedName>
        <fullName evidence="1">Uncharacterized protein</fullName>
    </submittedName>
</protein>
<evidence type="ECO:0000313" key="1">
    <source>
        <dbReference type="EMBL" id="KPV75257.1"/>
    </source>
</evidence>
<organism evidence="1 2">
    <name type="scientific">Rhodotorula graminis (strain WP1)</name>
    <dbReference type="NCBI Taxonomy" id="578459"/>
    <lineage>
        <taxon>Eukaryota</taxon>
        <taxon>Fungi</taxon>
        <taxon>Dikarya</taxon>
        <taxon>Basidiomycota</taxon>
        <taxon>Pucciniomycotina</taxon>
        <taxon>Microbotryomycetes</taxon>
        <taxon>Sporidiobolales</taxon>
        <taxon>Sporidiobolaceae</taxon>
        <taxon>Rhodotorula</taxon>
    </lineage>
</organism>
<name>A0A194S3T8_RHOGW</name>
<gene>
    <name evidence="1" type="ORF">RHOBADRAFT_43745</name>
</gene>
<dbReference type="RefSeq" id="XP_018271306.1">
    <property type="nucleotide sequence ID" value="XM_018414283.1"/>
</dbReference>
<keyword evidence="2" id="KW-1185">Reference proteome</keyword>
<dbReference type="EMBL" id="KQ474078">
    <property type="protein sequence ID" value="KPV75257.1"/>
    <property type="molecule type" value="Genomic_DNA"/>
</dbReference>
<dbReference type="AlphaFoldDB" id="A0A194S3T8"/>
<dbReference type="SUPFAM" id="SSF52058">
    <property type="entry name" value="L domain-like"/>
    <property type="match status" value="1"/>
</dbReference>
<dbReference type="Gene3D" id="3.80.10.10">
    <property type="entry name" value="Ribonuclease Inhibitor"/>
    <property type="match status" value="1"/>
</dbReference>
<dbReference type="InterPro" id="IPR032675">
    <property type="entry name" value="LRR_dom_sf"/>
</dbReference>